<dbReference type="EMBL" id="VIKR01000002">
    <property type="protein sequence ID" value="TQV74988.1"/>
    <property type="molecule type" value="Genomic_DNA"/>
</dbReference>
<evidence type="ECO:0008006" key="3">
    <source>
        <dbReference type="Google" id="ProtNLM"/>
    </source>
</evidence>
<sequence length="155" mass="17823">MSNSKPAVIESSDFEVTIDTENKIATIALFGVINLKHLVDSFSELVRHPDFEKNICCCYDCRDALIEVNLTETEIFYHFSAGMRSKRGTEYNIAFISGDEMTEMLVQFYRLFLVRSEIHIESFKTSEEAIQWLLESRLPIANGTIEPFPDQDAQR</sequence>
<organism evidence="1 2">
    <name type="scientific">Aliikangiella marina</name>
    <dbReference type="NCBI Taxonomy" id="1712262"/>
    <lineage>
        <taxon>Bacteria</taxon>
        <taxon>Pseudomonadati</taxon>
        <taxon>Pseudomonadota</taxon>
        <taxon>Gammaproteobacteria</taxon>
        <taxon>Oceanospirillales</taxon>
        <taxon>Pleioneaceae</taxon>
        <taxon>Aliikangiella</taxon>
    </lineage>
</organism>
<reference evidence="1 2" key="1">
    <citation type="submission" date="2019-06" db="EMBL/GenBank/DDBJ databases">
        <title>Draft genome of Aliikangiella marina GYP-15.</title>
        <authorList>
            <person name="Wang G."/>
        </authorList>
    </citation>
    <scope>NUCLEOTIDE SEQUENCE [LARGE SCALE GENOMIC DNA]</scope>
    <source>
        <strain evidence="1 2">GYP-15</strain>
    </source>
</reference>
<proteinExistence type="predicted"/>
<gene>
    <name evidence="1" type="ORF">FLL45_08580</name>
</gene>
<evidence type="ECO:0000313" key="1">
    <source>
        <dbReference type="EMBL" id="TQV74988.1"/>
    </source>
</evidence>
<dbReference type="RefSeq" id="WP_142941606.1">
    <property type="nucleotide sequence ID" value="NZ_VIKR01000002.1"/>
</dbReference>
<name>A0A545TCP3_9GAMM</name>
<accession>A0A545TCP3</accession>
<comment type="caution">
    <text evidence="1">The sequence shown here is derived from an EMBL/GenBank/DDBJ whole genome shotgun (WGS) entry which is preliminary data.</text>
</comment>
<evidence type="ECO:0000313" key="2">
    <source>
        <dbReference type="Proteomes" id="UP000317839"/>
    </source>
</evidence>
<keyword evidence="2" id="KW-1185">Reference proteome</keyword>
<dbReference type="Proteomes" id="UP000317839">
    <property type="component" value="Unassembled WGS sequence"/>
</dbReference>
<dbReference type="OrthoDB" id="9857263at2"/>
<protein>
    <recommendedName>
        <fullName evidence="3">STAS/SEC14 domain-containing protein</fullName>
    </recommendedName>
</protein>
<dbReference type="AlphaFoldDB" id="A0A545TCP3"/>